<gene>
    <name evidence="2" type="ORF">HINF_LOCUS24492</name>
    <name evidence="3" type="ORF">HINF_LOCUS30168</name>
</gene>
<feature type="transmembrane region" description="Helical" evidence="1">
    <location>
        <begin position="426"/>
        <end position="448"/>
    </location>
</feature>
<reference evidence="3 4" key="2">
    <citation type="submission" date="2024-07" db="EMBL/GenBank/DDBJ databases">
        <authorList>
            <person name="Akdeniz Z."/>
        </authorList>
    </citation>
    <scope>NUCLEOTIDE SEQUENCE [LARGE SCALE GENOMIC DNA]</scope>
</reference>
<evidence type="ECO:0000256" key="1">
    <source>
        <dbReference type="SAM" id="Phobius"/>
    </source>
</evidence>
<dbReference type="EMBL" id="CAXDID020000098">
    <property type="protein sequence ID" value="CAL6025330.1"/>
    <property type="molecule type" value="Genomic_DNA"/>
</dbReference>
<keyword evidence="4" id="KW-1185">Reference proteome</keyword>
<proteinExistence type="predicted"/>
<comment type="caution">
    <text evidence="2">The sequence shown here is derived from an EMBL/GenBank/DDBJ whole genome shotgun (WGS) entry which is preliminary data.</text>
</comment>
<evidence type="ECO:0000313" key="2">
    <source>
        <dbReference type="EMBL" id="CAI9936847.1"/>
    </source>
</evidence>
<dbReference type="EMBL" id="CATOUU010000642">
    <property type="protein sequence ID" value="CAI9936847.1"/>
    <property type="molecule type" value="Genomic_DNA"/>
</dbReference>
<keyword evidence="1" id="KW-1133">Transmembrane helix</keyword>
<sequence>MSTINNNISTINGNITDLKQIISTLNEIIQQQNDVIIEFNCSKIPGYQMINGTCTQVNCTISGQQVIQGRCRCTDVNSYVSGTSCVCPFGSTLFSGVCICDNTHAYISGSSCVCPTYSSPVGSVCTCPANSQIVGTKCVCNQIQGQTMLNTATPSCSCPANSVPDNGVCVCNVIAGQTLSNGACRCPIGKYVVGTSCETIDIIDYNDSSISCSQSIYISTFDISAITKTVSVYNYTNGYVFNSSVSVNNSFININNNVYEAVVLPLFQNQSQFINLKIQLENQLLVGGHLLTGSGKIIINQMKIISRENSTLSANSGNFCILTSTSNNVSISNLMLNLSFTLSWGNISLVNQITSVLNITNYQILGDYRTQNCIAMIGNTVYSAILNSPHSASEIPISTRVTESYLSSQHVPLHTRYKIPSLDGRIFSSTLIINLVIQFFSSICFFNVSLYF</sequence>
<keyword evidence="1" id="KW-0812">Transmembrane</keyword>
<protein>
    <submittedName>
        <fullName evidence="2">Uncharacterized protein</fullName>
    </submittedName>
</protein>
<name>A0AA86PE43_9EUKA</name>
<keyword evidence="1" id="KW-0472">Membrane</keyword>
<dbReference type="AlphaFoldDB" id="A0AA86PE43"/>
<evidence type="ECO:0000313" key="3">
    <source>
        <dbReference type="EMBL" id="CAL6025330.1"/>
    </source>
</evidence>
<evidence type="ECO:0000313" key="4">
    <source>
        <dbReference type="Proteomes" id="UP001642409"/>
    </source>
</evidence>
<organism evidence="2">
    <name type="scientific">Hexamita inflata</name>
    <dbReference type="NCBI Taxonomy" id="28002"/>
    <lineage>
        <taxon>Eukaryota</taxon>
        <taxon>Metamonada</taxon>
        <taxon>Diplomonadida</taxon>
        <taxon>Hexamitidae</taxon>
        <taxon>Hexamitinae</taxon>
        <taxon>Hexamita</taxon>
    </lineage>
</organism>
<accession>A0AA86PE43</accession>
<reference evidence="2" key="1">
    <citation type="submission" date="2023-06" db="EMBL/GenBank/DDBJ databases">
        <authorList>
            <person name="Kurt Z."/>
        </authorList>
    </citation>
    <scope>NUCLEOTIDE SEQUENCE</scope>
</reference>
<dbReference type="Proteomes" id="UP001642409">
    <property type="component" value="Unassembled WGS sequence"/>
</dbReference>